<keyword evidence="3" id="KW-1185">Reference proteome</keyword>
<dbReference type="RefSeq" id="WP_182662222.1">
    <property type="nucleotide sequence ID" value="NZ_VKHS01000141.1"/>
</dbReference>
<proteinExistence type="predicted"/>
<feature type="compositionally biased region" description="Low complexity" evidence="1">
    <location>
        <begin position="14"/>
        <end position="33"/>
    </location>
</feature>
<evidence type="ECO:0008006" key="4">
    <source>
        <dbReference type="Google" id="ProtNLM"/>
    </source>
</evidence>
<feature type="region of interest" description="Disordered" evidence="1">
    <location>
        <begin position="1"/>
        <end position="37"/>
    </location>
</feature>
<dbReference type="InterPro" id="IPR012340">
    <property type="entry name" value="NA-bd_OB-fold"/>
</dbReference>
<organism evidence="2 3">
    <name type="scientific">Streptomyces calidiresistens</name>
    <dbReference type="NCBI Taxonomy" id="1485586"/>
    <lineage>
        <taxon>Bacteria</taxon>
        <taxon>Bacillati</taxon>
        <taxon>Actinomycetota</taxon>
        <taxon>Actinomycetes</taxon>
        <taxon>Kitasatosporales</taxon>
        <taxon>Streptomycetaceae</taxon>
        <taxon>Streptomyces</taxon>
    </lineage>
</organism>
<comment type="caution">
    <text evidence="2">The sequence shown here is derived from an EMBL/GenBank/DDBJ whole genome shotgun (WGS) entry which is preliminary data.</text>
</comment>
<protein>
    <recommendedName>
        <fullName evidence="4">DNA-binding protein</fullName>
    </recommendedName>
</protein>
<accession>A0A7W3T2C9</accession>
<evidence type="ECO:0000256" key="1">
    <source>
        <dbReference type="SAM" id="MobiDB-lite"/>
    </source>
</evidence>
<evidence type="ECO:0000313" key="2">
    <source>
        <dbReference type="EMBL" id="MBB0229591.1"/>
    </source>
</evidence>
<dbReference type="AlphaFoldDB" id="A0A7W3T2C9"/>
<dbReference type="EMBL" id="VKHS01000141">
    <property type="protein sequence ID" value="MBB0229591.1"/>
    <property type="molecule type" value="Genomic_DNA"/>
</dbReference>
<dbReference type="Gene3D" id="2.40.50.140">
    <property type="entry name" value="Nucleic acid-binding proteins"/>
    <property type="match status" value="1"/>
</dbReference>
<evidence type="ECO:0000313" key="3">
    <source>
        <dbReference type="Proteomes" id="UP000530234"/>
    </source>
</evidence>
<dbReference type="Proteomes" id="UP000530234">
    <property type="component" value="Unassembled WGS sequence"/>
</dbReference>
<sequence length="134" mass="14385">MTDGSRSGRRGTGWRRLLGLQDTPPETPDTGGDPAEEAECVHIRDCTEGPEGRRVVTVRGTLRSVGERTVGGLPALEAELDDGSATLSIVWMGRRSIAGIEPGRDMIASGRLVASRGRSVLFNPRYELKPLGTE</sequence>
<gene>
    <name evidence="2" type="ORF">FOE67_08710</name>
</gene>
<dbReference type="CDD" id="cd04488">
    <property type="entry name" value="RecG_wedge_OBF"/>
    <property type="match status" value="1"/>
</dbReference>
<name>A0A7W3T2C9_9ACTN</name>
<reference evidence="3" key="1">
    <citation type="submission" date="2019-10" db="EMBL/GenBank/DDBJ databases">
        <title>Streptomyces sp. nov., a novel actinobacterium isolated from alkaline environment.</title>
        <authorList>
            <person name="Golinska P."/>
        </authorList>
    </citation>
    <scope>NUCLEOTIDE SEQUENCE [LARGE SCALE GENOMIC DNA]</scope>
    <source>
        <strain evidence="3">DSM 42108</strain>
    </source>
</reference>